<dbReference type="EMBL" id="LR899009">
    <property type="protein sequence ID" value="CAD7079329.1"/>
    <property type="molecule type" value="Genomic_DNA"/>
</dbReference>
<gene>
    <name evidence="1" type="ORF">HERILL_LOCUS2549</name>
</gene>
<dbReference type="Proteomes" id="UP000594454">
    <property type="component" value="Chromosome 1"/>
</dbReference>
<name>A0A7R8UEP5_HERIL</name>
<accession>A0A7R8UEP5</accession>
<keyword evidence="2" id="KW-1185">Reference proteome</keyword>
<evidence type="ECO:0000313" key="2">
    <source>
        <dbReference type="Proteomes" id="UP000594454"/>
    </source>
</evidence>
<proteinExistence type="predicted"/>
<reference evidence="1 2" key="1">
    <citation type="submission" date="2020-11" db="EMBL/GenBank/DDBJ databases">
        <authorList>
            <person name="Wallbank WR R."/>
            <person name="Pardo Diaz C."/>
            <person name="Kozak K."/>
            <person name="Martin S."/>
            <person name="Jiggins C."/>
            <person name="Moest M."/>
            <person name="Warren A I."/>
            <person name="Generalovic N T."/>
            <person name="Byers J.R.P. K."/>
            <person name="Montejo-Kovacevich G."/>
            <person name="Yen C E."/>
        </authorList>
    </citation>
    <scope>NUCLEOTIDE SEQUENCE [LARGE SCALE GENOMIC DNA]</scope>
</reference>
<protein>
    <submittedName>
        <fullName evidence="1">Uncharacterized protein</fullName>
    </submittedName>
</protein>
<sequence length="208" mass="23857">MKEPVLRTFWLHPTLEHHLKLHNKALEINMRRVLQSSRRLTLLNLQIPPHLHMKKGPNLNFSVQISNKGKRGLQKYLLERKEDRKHLKICLEDLVAYSGPPQNENEIDMFFKAMASTVKQFRPDLATWTKASVFKVVTDMELLNQQSLISSDIGFTNIQYDENQSMPSFSSTSSPSSTPHSSHTYVSYAYSDIASEALQQVIGTENDE</sequence>
<dbReference type="InParanoid" id="A0A7R8UEP5"/>
<evidence type="ECO:0000313" key="1">
    <source>
        <dbReference type="EMBL" id="CAD7079329.1"/>
    </source>
</evidence>
<organism evidence="1 2">
    <name type="scientific">Hermetia illucens</name>
    <name type="common">Black soldier fly</name>
    <dbReference type="NCBI Taxonomy" id="343691"/>
    <lineage>
        <taxon>Eukaryota</taxon>
        <taxon>Metazoa</taxon>
        <taxon>Ecdysozoa</taxon>
        <taxon>Arthropoda</taxon>
        <taxon>Hexapoda</taxon>
        <taxon>Insecta</taxon>
        <taxon>Pterygota</taxon>
        <taxon>Neoptera</taxon>
        <taxon>Endopterygota</taxon>
        <taxon>Diptera</taxon>
        <taxon>Brachycera</taxon>
        <taxon>Stratiomyomorpha</taxon>
        <taxon>Stratiomyidae</taxon>
        <taxon>Hermetiinae</taxon>
        <taxon>Hermetia</taxon>
    </lineage>
</organism>
<dbReference type="AlphaFoldDB" id="A0A7R8UEP5"/>